<reference evidence="1 2" key="1">
    <citation type="journal article" date="2015" name="Sci. Rep.">
        <title>The power of single molecule real-time sequencing technology in the de novo assembly of a eukaryotic genome.</title>
        <authorList>
            <person name="Sakai H."/>
            <person name="Naito K."/>
            <person name="Ogiso-Tanaka E."/>
            <person name="Takahashi Y."/>
            <person name="Iseki K."/>
            <person name="Muto C."/>
            <person name="Satou K."/>
            <person name="Teruya K."/>
            <person name="Shiroma A."/>
            <person name="Shimoji M."/>
            <person name="Hirano T."/>
            <person name="Itoh T."/>
            <person name="Kaga A."/>
            <person name="Tomooka N."/>
        </authorList>
    </citation>
    <scope>NUCLEOTIDE SEQUENCE [LARGE SCALE GENOMIC DNA]</scope>
    <source>
        <strain evidence="2">cv. Shumari</strain>
    </source>
</reference>
<evidence type="ECO:0000313" key="1">
    <source>
        <dbReference type="EMBL" id="BAU02300.1"/>
    </source>
</evidence>
<evidence type="ECO:0000313" key="2">
    <source>
        <dbReference type="Proteomes" id="UP000291084"/>
    </source>
</evidence>
<name>A0A0S3TB76_PHAAN</name>
<proteinExistence type="predicted"/>
<gene>
    <name evidence="1" type="primary">Vigan.11G179900</name>
    <name evidence="1" type="ORF">VIGAN_11179900</name>
</gene>
<dbReference type="EMBL" id="AP015044">
    <property type="protein sequence ID" value="BAU02300.1"/>
    <property type="molecule type" value="Genomic_DNA"/>
</dbReference>
<accession>A0A0S3TB76</accession>
<protein>
    <submittedName>
        <fullName evidence="1">Uncharacterized protein</fullName>
    </submittedName>
</protein>
<dbReference type="AlphaFoldDB" id="A0A0S3TB76"/>
<dbReference type="Proteomes" id="UP000291084">
    <property type="component" value="Chromosome 11"/>
</dbReference>
<organism evidence="1 2">
    <name type="scientific">Vigna angularis var. angularis</name>
    <dbReference type="NCBI Taxonomy" id="157739"/>
    <lineage>
        <taxon>Eukaryota</taxon>
        <taxon>Viridiplantae</taxon>
        <taxon>Streptophyta</taxon>
        <taxon>Embryophyta</taxon>
        <taxon>Tracheophyta</taxon>
        <taxon>Spermatophyta</taxon>
        <taxon>Magnoliopsida</taxon>
        <taxon>eudicotyledons</taxon>
        <taxon>Gunneridae</taxon>
        <taxon>Pentapetalae</taxon>
        <taxon>rosids</taxon>
        <taxon>fabids</taxon>
        <taxon>Fabales</taxon>
        <taxon>Fabaceae</taxon>
        <taxon>Papilionoideae</taxon>
        <taxon>50 kb inversion clade</taxon>
        <taxon>NPAAA clade</taxon>
        <taxon>indigoferoid/millettioid clade</taxon>
        <taxon>Phaseoleae</taxon>
        <taxon>Vigna</taxon>
    </lineage>
</organism>
<sequence length="72" mass="7895">MALFTIPFSSREHFSYFPPSPCSCSPSICELLSFLPTVTVKLAGMLYQSEFLPLTVAVPNFYCAVVCSSLHA</sequence>
<keyword evidence="2" id="KW-1185">Reference proteome</keyword>